<feature type="region of interest" description="Disordered" evidence="1">
    <location>
        <begin position="851"/>
        <end position="882"/>
    </location>
</feature>
<feature type="compositionally biased region" description="Polar residues" evidence="1">
    <location>
        <begin position="757"/>
        <end position="769"/>
    </location>
</feature>
<keyword evidence="3" id="KW-1185">Reference proteome</keyword>
<dbReference type="Proteomes" id="UP000256645">
    <property type="component" value="Unassembled WGS sequence"/>
</dbReference>
<dbReference type="AlphaFoldDB" id="A0A3D8R7A7"/>
<feature type="compositionally biased region" description="Basic and acidic residues" evidence="1">
    <location>
        <begin position="382"/>
        <end position="392"/>
    </location>
</feature>
<dbReference type="OrthoDB" id="5416983at2759"/>
<proteinExistence type="predicted"/>
<evidence type="ECO:0000313" key="2">
    <source>
        <dbReference type="EMBL" id="RDW69714.1"/>
    </source>
</evidence>
<feature type="compositionally biased region" description="Polar residues" evidence="1">
    <location>
        <begin position="1210"/>
        <end position="1233"/>
    </location>
</feature>
<feature type="region of interest" description="Disordered" evidence="1">
    <location>
        <begin position="1012"/>
        <end position="1068"/>
    </location>
</feature>
<feature type="compositionally biased region" description="Low complexity" evidence="1">
    <location>
        <begin position="1194"/>
        <end position="1204"/>
    </location>
</feature>
<feature type="region of interest" description="Disordered" evidence="1">
    <location>
        <begin position="114"/>
        <end position="200"/>
    </location>
</feature>
<gene>
    <name evidence="2" type="ORF">BP6252_08734</name>
</gene>
<feature type="compositionally biased region" description="Polar residues" evidence="1">
    <location>
        <begin position="723"/>
        <end position="734"/>
    </location>
</feature>
<feature type="compositionally biased region" description="Basic and acidic residues" evidence="1">
    <location>
        <begin position="273"/>
        <end position="282"/>
    </location>
</feature>
<feature type="compositionally biased region" description="Polar residues" evidence="1">
    <location>
        <begin position="393"/>
        <end position="408"/>
    </location>
</feature>
<accession>A0A3D8R7A7</accession>
<comment type="caution">
    <text evidence="2">The sequence shown here is derived from an EMBL/GenBank/DDBJ whole genome shotgun (WGS) entry which is preliminary data.</text>
</comment>
<feature type="compositionally biased region" description="Polar residues" evidence="1">
    <location>
        <begin position="505"/>
        <end position="520"/>
    </location>
</feature>
<protein>
    <submittedName>
        <fullName evidence="2">Uncharacterized protein</fullName>
    </submittedName>
</protein>
<feature type="compositionally biased region" description="Polar residues" evidence="1">
    <location>
        <begin position="1243"/>
        <end position="1259"/>
    </location>
</feature>
<reference evidence="2 3" key="1">
    <citation type="journal article" date="2018" name="IMA Fungus">
        <title>IMA Genome-F 9: Draft genome sequence of Annulohypoxylon stygium, Aspergillus mulundensis, Berkeleyomyces basicola (syn. Thielaviopsis basicola), Ceratocystis smalleyi, two Cercospora beticola strains, Coleophoma cylindrospora, Fusarium fracticaudum, Phialophora cf. hyalina, and Morchella septimelata.</title>
        <authorList>
            <person name="Wingfield B.D."/>
            <person name="Bills G.F."/>
            <person name="Dong Y."/>
            <person name="Huang W."/>
            <person name="Nel W.J."/>
            <person name="Swalarsk-Parry B.S."/>
            <person name="Vaghefi N."/>
            <person name="Wilken P.M."/>
            <person name="An Z."/>
            <person name="de Beer Z.W."/>
            <person name="De Vos L."/>
            <person name="Chen L."/>
            <person name="Duong T.A."/>
            <person name="Gao Y."/>
            <person name="Hammerbacher A."/>
            <person name="Kikkert J.R."/>
            <person name="Li Y."/>
            <person name="Li H."/>
            <person name="Li K."/>
            <person name="Li Q."/>
            <person name="Liu X."/>
            <person name="Ma X."/>
            <person name="Naidoo K."/>
            <person name="Pethybridge S.J."/>
            <person name="Sun J."/>
            <person name="Steenkamp E.T."/>
            <person name="van der Nest M.A."/>
            <person name="van Wyk S."/>
            <person name="Wingfield M.J."/>
            <person name="Xiong C."/>
            <person name="Yue Q."/>
            <person name="Zhang X."/>
        </authorList>
    </citation>
    <scope>NUCLEOTIDE SEQUENCE [LARGE SCALE GENOMIC DNA]</scope>
    <source>
        <strain evidence="2 3">BP6252</strain>
    </source>
</reference>
<feature type="compositionally biased region" description="Polar residues" evidence="1">
    <location>
        <begin position="630"/>
        <end position="652"/>
    </location>
</feature>
<feature type="region of interest" description="Disordered" evidence="1">
    <location>
        <begin position="941"/>
        <end position="964"/>
    </location>
</feature>
<feature type="compositionally biased region" description="Low complexity" evidence="1">
    <location>
        <begin position="668"/>
        <end position="682"/>
    </location>
</feature>
<feature type="compositionally biased region" description="Polar residues" evidence="1">
    <location>
        <begin position="354"/>
        <end position="363"/>
    </location>
</feature>
<feature type="compositionally biased region" description="Basic and acidic residues" evidence="1">
    <location>
        <begin position="412"/>
        <end position="427"/>
    </location>
</feature>
<feature type="region of interest" description="Disordered" evidence="1">
    <location>
        <begin position="212"/>
        <end position="302"/>
    </location>
</feature>
<evidence type="ECO:0000313" key="3">
    <source>
        <dbReference type="Proteomes" id="UP000256645"/>
    </source>
</evidence>
<evidence type="ECO:0000256" key="1">
    <source>
        <dbReference type="SAM" id="MobiDB-lite"/>
    </source>
</evidence>
<dbReference type="STRING" id="1849047.A0A3D8R7A7"/>
<feature type="compositionally biased region" description="Polar residues" evidence="1">
    <location>
        <begin position="684"/>
        <end position="705"/>
    </location>
</feature>
<dbReference type="EMBL" id="PDLM01000009">
    <property type="protein sequence ID" value="RDW69714.1"/>
    <property type="molecule type" value="Genomic_DNA"/>
</dbReference>
<feature type="region of interest" description="Disordered" evidence="1">
    <location>
        <begin position="319"/>
        <end position="799"/>
    </location>
</feature>
<feature type="compositionally biased region" description="Low complexity" evidence="1">
    <location>
        <begin position="527"/>
        <end position="539"/>
    </location>
</feature>
<sequence length="1259" mass="134162">MATEATNDIAATPSTIPDDELNKTETKTENAPADVPVLNGVTGGDGIKQESESEAVDGAANSAEVSVSGGSDTEASKTEGAKAQADDKGHARTASTVKKFTSFKPVSVNKTFLAAKSATATAPSKIGDKSTAGTSTTQTGSTATLTARPRLVAKSGSGIGSAAPRTSASANGSKPGAAPDASAVWNKNRPAPAPEPKRFTDEELKQRYGIHLATRLQSDDPGKQATWADIDDDDDDWAPETIEWTDGTKITLPQADDVASTPTPEPEPIPAVKETKAVEAPKPKSPAPIQPASSPTVKTANFGSGRAGLVLKGVAEKPTLVAKPPGPPTPVKSPWAPLPPVDKVAPVNIDLPQAPSQQQQSRFGQRDPHGFQNMPPPPAKEIAADDFSRSWRDSNANTSRELYNSQSGRYEPVNENRRGVARNDPHSRQPAVLQRPGNQDHPEPSAAFQTHRAGNQESSYGRRRTSSNASGGSGLLRRMSRGHDLPPPQELLSTRRGSLAAVSDAPSSPRTYSPSGQHPNQRGYRASPVISHPSPHPVHGQTVPQMLDGQVPSQQTQEEILEEQKKIMRDKREAAIKRRQDEEAKEEAAKKERIRLKLEAMGPAPEPKAKKEDKPSVPTQIQARDPVDATSATGSAKTKPSDSQSNENSPETKTVESRLPSQLPRVNGIHSSSVPPSNSIGSEGRNSQTWQSASSSNPDRFTNWGSAPPQPTSSRNVWGPPTNDRTLGNGTFNPELSRLPEMHPTASNPGPIGPPNATRNNSNGQYQQNRARESYSARPAPIGPPNRHEQQRAAWNTLPEKLAQDDAVLVQQQAEELARRRAMEAAGIVSDVPQPIFKDTWRQVTLNEDGTRSAVQSNTTITHGDSSTKPPAWTQGTADNNKQEAVQPQFNDTWRRAGVEHSGPRADLLASTTINNGSLGGINSTPSRGSRFFPTRDVRLEDPTTTFERPGSPSPPPPTMAGHPAYDGDVSHPHVSLPRPAPVVKLPPAMTPIGPPKPATFAAAIAAPPPQAGNSYAARHDAGGRMPSAQHNPAHPSPGGWQDRINSLIGRKNSPPKSHALAVDSSSKNALELPRPQLVATVSFPAATPGDLLAEDNKVFSKPPAEECFEEQEMGSLPLIRVPNKAPEMAWNLAQPPKSLPRKFMVSHTTTVEPISLGPSHTLIILLPGQTEAKSLNAPSQRQKSNPRRGRGGSSRNPSNPSRGGRTRDASSGFSTPNTEQLTSTNSSPNPSRGSYRGRGANHSGSSWTSRHVSTPVHT</sequence>
<feature type="compositionally biased region" description="Acidic residues" evidence="1">
    <location>
        <begin position="229"/>
        <end position="238"/>
    </location>
</feature>
<feature type="compositionally biased region" description="Low complexity" evidence="1">
    <location>
        <begin position="114"/>
        <end position="147"/>
    </location>
</feature>
<feature type="compositionally biased region" description="Polar residues" evidence="1">
    <location>
        <begin position="1172"/>
        <end position="1184"/>
    </location>
</feature>
<feature type="compositionally biased region" description="Basic and acidic residues" evidence="1">
    <location>
        <begin position="74"/>
        <end position="90"/>
    </location>
</feature>
<feature type="region of interest" description="Disordered" evidence="1">
    <location>
        <begin position="1"/>
        <end position="100"/>
    </location>
</feature>
<name>A0A3D8R7A7_9HELO</name>
<feature type="compositionally biased region" description="Polar residues" evidence="1">
    <location>
        <begin position="63"/>
        <end position="73"/>
    </location>
</feature>
<feature type="compositionally biased region" description="Polar residues" evidence="1">
    <location>
        <begin position="291"/>
        <end position="302"/>
    </location>
</feature>
<organism evidence="2 3">
    <name type="scientific">Coleophoma cylindrospora</name>
    <dbReference type="NCBI Taxonomy" id="1849047"/>
    <lineage>
        <taxon>Eukaryota</taxon>
        <taxon>Fungi</taxon>
        <taxon>Dikarya</taxon>
        <taxon>Ascomycota</taxon>
        <taxon>Pezizomycotina</taxon>
        <taxon>Leotiomycetes</taxon>
        <taxon>Helotiales</taxon>
        <taxon>Dermateaceae</taxon>
        <taxon>Coleophoma</taxon>
    </lineage>
</organism>
<feature type="compositionally biased region" description="Basic and acidic residues" evidence="1">
    <location>
        <begin position="562"/>
        <end position="598"/>
    </location>
</feature>
<feature type="compositionally biased region" description="Pro residues" evidence="1">
    <location>
        <begin position="324"/>
        <end position="340"/>
    </location>
</feature>
<feature type="region of interest" description="Disordered" evidence="1">
    <location>
        <begin position="1172"/>
        <end position="1259"/>
    </location>
</feature>